<proteinExistence type="predicted"/>
<gene>
    <name evidence="2" type="ORF">C9I89_04545</name>
</gene>
<evidence type="ECO:0000313" key="2">
    <source>
        <dbReference type="EMBL" id="PSW06797.1"/>
    </source>
</evidence>
<dbReference type="Pfam" id="PF13387">
    <property type="entry name" value="Lnb_N"/>
    <property type="match status" value="1"/>
</dbReference>
<evidence type="ECO:0000313" key="3">
    <source>
        <dbReference type="Proteomes" id="UP000240904"/>
    </source>
</evidence>
<dbReference type="PROSITE" id="PS51257">
    <property type="entry name" value="PROKAR_LIPOPROTEIN"/>
    <property type="match status" value="1"/>
</dbReference>
<keyword evidence="3" id="KW-1185">Reference proteome</keyword>
<protein>
    <recommendedName>
        <fullName evidence="1">Lnb N-terminal periplasmic domain-containing protein</fullName>
    </recommendedName>
</protein>
<organism evidence="2 3">
    <name type="scientific">Photobacterium lipolyticum</name>
    <dbReference type="NCBI Taxonomy" id="266810"/>
    <lineage>
        <taxon>Bacteria</taxon>
        <taxon>Pseudomonadati</taxon>
        <taxon>Pseudomonadota</taxon>
        <taxon>Gammaproteobacteria</taxon>
        <taxon>Vibrionales</taxon>
        <taxon>Vibrionaceae</taxon>
        <taxon>Photobacterium</taxon>
    </lineage>
</organism>
<accession>A0A2T3N372</accession>
<sequence>MIRYLLLISLLLAGCAQQPTQEVTKPISIQDWQQLEARLQPAPPELRKAIEREAKDRLVLPGNLTDLTPQGDQPMSSGALLHELLKSTENPLLLTDQAFYQARITVSGNQVSSAPSYARILSDYLMAPDFACEQPIYARYFQERYHGRPSGSQCNDKVPFVVIDRYKGGETLWLSPKRVSAIHLLFAGEGHSMSSRFGHIALRLVVCPEGQSDQESCDSNLFEHLVLGYMAHIDEFELNTFKALSGRYNAYLFAFPFIDIYRDYAISEFREVYSLPLVLNQQQREQMVKELAEIHWRFSGDYRFFSQNCASFLQQTLHTLLPEMADDEQLAEDFVRPDHLFSAARQSRHAEGDKLSVLETAEQQGYYFSSTMPFYSQAVSLIHASMSHPEFTDLTSYLQLSPIKRLDNIYQDARYLERLKAEQHLFNAQLLLEELAYVRSERRMMAEGTRYFQHLDDQAKVENIHAQLSSEQSRLFDACLLRPVKQITEPVMRMSGIPSQAEIPALQSAPTCESQQAREELAHILSIVNMDDQDKAQWKRVISASHLMKLNIDNIAALNQSHHE</sequence>
<dbReference type="AlphaFoldDB" id="A0A2T3N372"/>
<dbReference type="OrthoDB" id="9759948at2"/>
<feature type="domain" description="Lnb N-terminal periplasmic" evidence="1">
    <location>
        <begin position="176"/>
        <end position="324"/>
    </location>
</feature>
<name>A0A2T3N372_9GAMM</name>
<reference evidence="2 3" key="1">
    <citation type="submission" date="2018-03" db="EMBL/GenBank/DDBJ databases">
        <title>Whole genome sequencing of Histamine producing bacteria.</title>
        <authorList>
            <person name="Butler K."/>
        </authorList>
    </citation>
    <scope>NUCLEOTIDE SEQUENCE [LARGE SCALE GENOMIC DNA]</scope>
    <source>
        <strain evidence="2 3">DSM 16190</strain>
    </source>
</reference>
<comment type="caution">
    <text evidence="2">The sequence shown here is derived from an EMBL/GenBank/DDBJ whole genome shotgun (WGS) entry which is preliminary data.</text>
</comment>
<dbReference type="EMBL" id="PYMC01000002">
    <property type="protein sequence ID" value="PSW06797.1"/>
    <property type="molecule type" value="Genomic_DNA"/>
</dbReference>
<dbReference type="Proteomes" id="UP000240904">
    <property type="component" value="Unassembled WGS sequence"/>
</dbReference>
<evidence type="ECO:0000259" key="1">
    <source>
        <dbReference type="Pfam" id="PF13387"/>
    </source>
</evidence>
<dbReference type="RefSeq" id="WP_107282160.1">
    <property type="nucleotide sequence ID" value="NZ_PYMC01000002.1"/>
</dbReference>
<dbReference type="InterPro" id="IPR025178">
    <property type="entry name" value="Lnb_N"/>
</dbReference>